<evidence type="ECO:0000313" key="2">
    <source>
        <dbReference type="EMBL" id="CAF2097842.1"/>
    </source>
</evidence>
<dbReference type="InterPro" id="IPR036047">
    <property type="entry name" value="F-box-like_dom_sf"/>
</dbReference>
<dbReference type="PROSITE" id="PS50181">
    <property type="entry name" value="FBOX"/>
    <property type="match status" value="2"/>
</dbReference>
<dbReference type="SMART" id="SM00256">
    <property type="entry name" value="FBOX"/>
    <property type="match status" value="2"/>
</dbReference>
<dbReference type="PANTHER" id="PTHR35546:SF25">
    <property type="entry name" value="F-BOX DOMAIN-CONTAINING PROTEIN"/>
    <property type="match status" value="1"/>
</dbReference>
<dbReference type="Pfam" id="PF12937">
    <property type="entry name" value="F-box-like"/>
    <property type="match status" value="2"/>
</dbReference>
<feature type="domain" description="F-box" evidence="1">
    <location>
        <begin position="216"/>
        <end position="265"/>
    </location>
</feature>
<gene>
    <name evidence="2" type="ORF">DARMORV10_A05P20390.1</name>
</gene>
<name>A0A816TK32_BRANA</name>
<feature type="domain" description="F-box" evidence="1">
    <location>
        <begin position="3"/>
        <end position="52"/>
    </location>
</feature>
<dbReference type="InterPro" id="IPR056592">
    <property type="entry name" value="Beta-prop_At3g26010-like"/>
</dbReference>
<sequence length="640" mass="73180">MEAAATTTIPEAILVEIIVRLPLRSIARLKSVCKQWKVLIESSYLRRVFVSLQKQSSSSSSWSLMFGTDYPYPIAEAIGFHGCSTWDLPRSLGSYIMPFQRYPNLPTRSYFYRSSSNGLIWIDLFPTRTVGMTFYYKTFVGYPVSQQWVEIPPPPHECKATALVTRVDEDGVVLSFKVVRTCDPDPDPYDQSVVPNNMGMYEWRVCVYSSETQNCMEAATTIPEAILVEIIVRLPLRSIARLKSVCKQWRALIESSYLRRVFVSLQKQSSSWSLMFGTDYPYPIAEAIGFHGCSTWDLPRSLGSYIMPFQRYPNLPTRSYFYTSSSNGLIWIDLFPTRTVGMTFYYKTFVGNPVSQQWVEIPPPPQECKATALVTRVDEDGVVLSFKVVRTCDPDPDPYDQSLVPNDMGMYEWRVCVYSSETGAWSFKRLLSSVPVQYTAYYPPVNVNGMLYRWERIVDDSAPGSLLAYDFFGSEDHDHCQVIPLPLPYHEDVRRCLTTSGGDVIYIEILYGRLKVWKLNNNKNDSGSSEWWHLSGEEINLVSVVGSDFDCFPMAVNPFNADIVYMWSVQDSCLVSGNLRTQEFVVHQELESWRNSEGCYSINTYHSKGYIEDNHNITTVLMLSQFVLPQWMDPVPCLPN</sequence>
<organism evidence="2">
    <name type="scientific">Brassica napus</name>
    <name type="common">Rape</name>
    <dbReference type="NCBI Taxonomy" id="3708"/>
    <lineage>
        <taxon>Eukaryota</taxon>
        <taxon>Viridiplantae</taxon>
        <taxon>Streptophyta</taxon>
        <taxon>Embryophyta</taxon>
        <taxon>Tracheophyta</taxon>
        <taxon>Spermatophyta</taxon>
        <taxon>Magnoliopsida</taxon>
        <taxon>eudicotyledons</taxon>
        <taxon>Gunneridae</taxon>
        <taxon>Pentapetalae</taxon>
        <taxon>rosids</taxon>
        <taxon>malvids</taxon>
        <taxon>Brassicales</taxon>
        <taxon>Brassicaceae</taxon>
        <taxon>Brassiceae</taxon>
        <taxon>Brassica</taxon>
    </lineage>
</organism>
<dbReference type="PANTHER" id="PTHR35546">
    <property type="entry name" value="F-BOX PROTEIN INTERACTION DOMAIN PROTEIN-RELATED"/>
    <property type="match status" value="1"/>
</dbReference>
<dbReference type="AlphaFoldDB" id="A0A816TK32"/>
<dbReference type="EMBL" id="HG994359">
    <property type="protein sequence ID" value="CAF2097842.1"/>
    <property type="molecule type" value="Genomic_DNA"/>
</dbReference>
<proteinExistence type="predicted"/>
<evidence type="ECO:0000259" key="1">
    <source>
        <dbReference type="PROSITE" id="PS50181"/>
    </source>
</evidence>
<dbReference type="InterPro" id="IPR055290">
    <property type="entry name" value="At3g26010-like"/>
</dbReference>
<dbReference type="Pfam" id="PF24750">
    <property type="entry name" value="b-prop_At3g26010-like"/>
    <property type="match status" value="2"/>
</dbReference>
<dbReference type="SUPFAM" id="SSF81383">
    <property type="entry name" value="F-box domain"/>
    <property type="match status" value="2"/>
</dbReference>
<protein>
    <submittedName>
        <fullName evidence="2">(rape) hypothetical protein</fullName>
    </submittedName>
</protein>
<dbReference type="InterPro" id="IPR001810">
    <property type="entry name" value="F-box_dom"/>
</dbReference>
<reference evidence="2" key="1">
    <citation type="submission" date="2021-01" db="EMBL/GenBank/DDBJ databases">
        <authorList>
            <consortium name="Genoscope - CEA"/>
            <person name="William W."/>
        </authorList>
    </citation>
    <scope>NUCLEOTIDE SEQUENCE</scope>
</reference>
<accession>A0A816TK32</accession>
<dbReference type="CDD" id="cd22157">
    <property type="entry name" value="F-box_AtFBW1-like"/>
    <property type="match status" value="2"/>
</dbReference>
<dbReference type="Proteomes" id="UP001295469">
    <property type="component" value="Chromosome A05"/>
</dbReference>
<dbReference type="Gene3D" id="1.20.1280.50">
    <property type="match status" value="2"/>
</dbReference>